<evidence type="ECO:0000256" key="3">
    <source>
        <dbReference type="ARBA" id="ARBA00022448"/>
    </source>
</evidence>
<keyword evidence="3" id="KW-0813">Transport</keyword>
<dbReference type="Gene3D" id="3.40.50.300">
    <property type="entry name" value="P-loop containing nucleotide triphosphate hydrolases"/>
    <property type="match status" value="1"/>
</dbReference>
<accession>A0A7X5UQX9</accession>
<evidence type="ECO:0000313" key="10">
    <source>
        <dbReference type="EMBL" id="NIJ12545.1"/>
    </source>
</evidence>
<organism evidence="10 11">
    <name type="scientific">Saccharomonospora amisosensis</name>
    <dbReference type="NCBI Taxonomy" id="1128677"/>
    <lineage>
        <taxon>Bacteria</taxon>
        <taxon>Bacillati</taxon>
        <taxon>Actinomycetota</taxon>
        <taxon>Actinomycetes</taxon>
        <taxon>Pseudonocardiales</taxon>
        <taxon>Pseudonocardiaceae</taxon>
        <taxon>Saccharomonospora</taxon>
    </lineage>
</organism>
<dbReference type="NCBIfam" id="TIGR01727">
    <property type="entry name" value="oligo_HPY"/>
    <property type="match status" value="1"/>
</dbReference>
<keyword evidence="11" id="KW-1185">Reference proteome</keyword>
<comment type="similarity">
    <text evidence="2">Belongs to the ABC transporter superfamily.</text>
</comment>
<dbReference type="InterPro" id="IPR050388">
    <property type="entry name" value="ABC_Ni/Peptide_Import"/>
</dbReference>
<evidence type="ECO:0000256" key="7">
    <source>
        <dbReference type="ARBA" id="ARBA00023136"/>
    </source>
</evidence>
<dbReference type="InterPro" id="IPR027417">
    <property type="entry name" value="P-loop_NTPase"/>
</dbReference>
<feature type="compositionally biased region" description="Polar residues" evidence="8">
    <location>
        <begin position="332"/>
        <end position="353"/>
    </location>
</feature>
<evidence type="ECO:0000259" key="9">
    <source>
        <dbReference type="PROSITE" id="PS50893"/>
    </source>
</evidence>
<keyword evidence="4" id="KW-1003">Cell membrane</keyword>
<dbReference type="Proteomes" id="UP000545493">
    <property type="component" value="Unassembled WGS sequence"/>
</dbReference>
<evidence type="ECO:0000256" key="8">
    <source>
        <dbReference type="SAM" id="MobiDB-lite"/>
    </source>
</evidence>
<dbReference type="Pfam" id="PF00005">
    <property type="entry name" value="ABC_tran"/>
    <property type="match status" value="1"/>
</dbReference>
<sequence length="353" mass="38353">MVGDPLLEVSNLRVRFPTRHGEVEAVSDMSFTVAEGETVAIVGESGSGKSVTALSVMGLLDAGRIEGGSIRFQGEKITRASPSRMRQLRGEQVAMVFQNPMAALDPLYTVGNQVAEAIRIHRDIRPAEAKARAVELLREVGLPDPERRARSYPHELSGGQQQRVMIAIALSCSPSLLIADEPTTALDVTVEAQILRLMRELQRDHGTALLFITHDMGVVAEMADRVVVMYAGKVVEQGTVEQVLNDPQNPYTLALLRSIPSPTISRDTLMPAIKGSVPSLLEMPSGCRFHPRCPRAFERCSVHEPPLLGLPRRRESRCWLHERPESGLLGAQSRTESTAGGVNSIESGATGVS</sequence>
<dbReference type="InterPro" id="IPR013563">
    <property type="entry name" value="Oligopep_ABC_C"/>
</dbReference>
<evidence type="ECO:0000256" key="1">
    <source>
        <dbReference type="ARBA" id="ARBA00004202"/>
    </source>
</evidence>
<dbReference type="GO" id="GO:0016887">
    <property type="term" value="F:ATP hydrolysis activity"/>
    <property type="evidence" value="ECO:0007669"/>
    <property type="project" value="InterPro"/>
</dbReference>
<evidence type="ECO:0000256" key="6">
    <source>
        <dbReference type="ARBA" id="ARBA00022840"/>
    </source>
</evidence>
<dbReference type="SUPFAM" id="SSF52540">
    <property type="entry name" value="P-loop containing nucleoside triphosphate hydrolases"/>
    <property type="match status" value="1"/>
</dbReference>
<evidence type="ECO:0000256" key="5">
    <source>
        <dbReference type="ARBA" id="ARBA00022741"/>
    </source>
</evidence>
<keyword evidence="6 10" id="KW-0067">ATP-binding</keyword>
<feature type="region of interest" description="Disordered" evidence="8">
    <location>
        <begin position="329"/>
        <end position="353"/>
    </location>
</feature>
<comment type="subcellular location">
    <subcellularLocation>
        <location evidence="1">Cell membrane</location>
        <topology evidence="1">Peripheral membrane protein</topology>
    </subcellularLocation>
</comment>
<gene>
    <name evidence="10" type="ORF">FHU38_002889</name>
</gene>
<dbReference type="AlphaFoldDB" id="A0A7X5UQX9"/>
<reference evidence="10 11" key="1">
    <citation type="submission" date="2020-03" db="EMBL/GenBank/DDBJ databases">
        <title>Sequencing the genomes of 1000 actinobacteria strains.</title>
        <authorList>
            <person name="Klenk H.-P."/>
        </authorList>
    </citation>
    <scope>NUCLEOTIDE SEQUENCE [LARGE SCALE GENOMIC DNA]</scope>
    <source>
        <strain evidence="10 11">DSM 45685</strain>
    </source>
</reference>
<dbReference type="GO" id="GO:0015833">
    <property type="term" value="P:peptide transport"/>
    <property type="evidence" value="ECO:0007669"/>
    <property type="project" value="InterPro"/>
</dbReference>
<dbReference type="PANTHER" id="PTHR43297:SF2">
    <property type="entry name" value="DIPEPTIDE TRANSPORT ATP-BINDING PROTEIN DPPD"/>
    <property type="match status" value="1"/>
</dbReference>
<dbReference type="RefSeq" id="WP_167171455.1">
    <property type="nucleotide sequence ID" value="NZ_JAAOYM010000001.1"/>
</dbReference>
<dbReference type="PROSITE" id="PS00211">
    <property type="entry name" value="ABC_TRANSPORTER_1"/>
    <property type="match status" value="1"/>
</dbReference>
<dbReference type="Pfam" id="PF08352">
    <property type="entry name" value="oligo_HPY"/>
    <property type="match status" value="1"/>
</dbReference>
<dbReference type="InterPro" id="IPR003593">
    <property type="entry name" value="AAA+_ATPase"/>
</dbReference>
<dbReference type="FunFam" id="3.40.50.300:FF:000016">
    <property type="entry name" value="Oligopeptide ABC transporter ATP-binding component"/>
    <property type="match status" value="1"/>
</dbReference>
<feature type="domain" description="ABC transporter" evidence="9">
    <location>
        <begin position="7"/>
        <end position="256"/>
    </location>
</feature>
<dbReference type="InterPro" id="IPR003439">
    <property type="entry name" value="ABC_transporter-like_ATP-bd"/>
</dbReference>
<dbReference type="GO" id="GO:0005886">
    <property type="term" value="C:plasma membrane"/>
    <property type="evidence" value="ECO:0007669"/>
    <property type="project" value="UniProtKB-SubCell"/>
</dbReference>
<dbReference type="EMBL" id="JAAOYM010000001">
    <property type="protein sequence ID" value="NIJ12545.1"/>
    <property type="molecule type" value="Genomic_DNA"/>
</dbReference>
<dbReference type="PANTHER" id="PTHR43297">
    <property type="entry name" value="OLIGOPEPTIDE TRANSPORT ATP-BINDING PROTEIN APPD"/>
    <property type="match status" value="1"/>
</dbReference>
<comment type="caution">
    <text evidence="10">The sequence shown here is derived from an EMBL/GenBank/DDBJ whole genome shotgun (WGS) entry which is preliminary data.</text>
</comment>
<dbReference type="SMART" id="SM00382">
    <property type="entry name" value="AAA"/>
    <property type="match status" value="1"/>
</dbReference>
<dbReference type="PROSITE" id="PS50893">
    <property type="entry name" value="ABC_TRANSPORTER_2"/>
    <property type="match status" value="1"/>
</dbReference>
<protein>
    <submittedName>
        <fullName evidence="10">Oligopeptide/dipeptide ABC transporter ATP-binding protein</fullName>
    </submittedName>
</protein>
<keyword evidence="7" id="KW-0472">Membrane</keyword>
<dbReference type="CDD" id="cd03257">
    <property type="entry name" value="ABC_NikE_OppD_transporters"/>
    <property type="match status" value="1"/>
</dbReference>
<evidence type="ECO:0000256" key="4">
    <source>
        <dbReference type="ARBA" id="ARBA00022475"/>
    </source>
</evidence>
<dbReference type="GO" id="GO:0005524">
    <property type="term" value="F:ATP binding"/>
    <property type="evidence" value="ECO:0007669"/>
    <property type="project" value="UniProtKB-KW"/>
</dbReference>
<dbReference type="InterPro" id="IPR017871">
    <property type="entry name" value="ABC_transporter-like_CS"/>
</dbReference>
<evidence type="ECO:0000256" key="2">
    <source>
        <dbReference type="ARBA" id="ARBA00005417"/>
    </source>
</evidence>
<evidence type="ECO:0000313" key="11">
    <source>
        <dbReference type="Proteomes" id="UP000545493"/>
    </source>
</evidence>
<name>A0A7X5UQX9_9PSEU</name>
<proteinExistence type="inferred from homology"/>
<keyword evidence="5" id="KW-0547">Nucleotide-binding</keyword>